<dbReference type="SFLD" id="SFLDG01060">
    <property type="entry name" value="BATS_domain_containing"/>
    <property type="match status" value="1"/>
</dbReference>
<feature type="binding site" evidence="13 14">
    <location>
        <position position="80"/>
    </location>
    <ligand>
        <name>[4Fe-4S] cluster</name>
        <dbReference type="ChEBI" id="CHEBI:49883"/>
        <note>4Fe-4S-S-AdoMet</note>
    </ligand>
</feature>
<comment type="cofactor">
    <cofactor evidence="14">
        <name>[2Fe-2S] cluster</name>
        <dbReference type="ChEBI" id="CHEBI:190135"/>
    </cofactor>
    <text evidence="14">Binds 1 [2Fe-2S] cluster. The cluster is coordinated with 3 cysteines and 1 arginine.</text>
</comment>
<dbReference type="EMBL" id="WBUI01000010">
    <property type="protein sequence ID" value="KAB2932173.1"/>
    <property type="molecule type" value="Genomic_DNA"/>
</dbReference>
<dbReference type="SFLD" id="SFLDG01278">
    <property type="entry name" value="biotin_synthase_like"/>
    <property type="match status" value="1"/>
</dbReference>
<feature type="binding site" evidence="13 14">
    <location>
        <position position="123"/>
    </location>
    <ligand>
        <name>[2Fe-2S] cluster</name>
        <dbReference type="ChEBI" id="CHEBI:190135"/>
    </ligand>
</feature>
<dbReference type="AlphaFoldDB" id="A0A833H105"/>
<sequence>MSALLSGEALQSLETQVRERLNSDPALRSGLIDRELALAILESPYIATEDVLRIGEMIRRHFHENRVLVHILNNIRNGNCAEDCGYCAQRKSAEGVPVYQTKPEDEIMEEAKAAKKSGAHRYCLVTAGRGTSPRMAEKYAELIKRINDELGMKVCLSAGLINDPETARILADAGLDRYNHNLNTSESHYGEIATTHSYQDRLNTLEHVSSRGISLCSGVIAGMGESRADLVNVAFELNRLGAASIPVNFFLPVEGHAVRNPESLTADDCLKILSVFRMANPSAEIRMAAGREVYLGDRQGEGLRVANSLFVSGYLNVKGSSAEQTIRLIYENGYRLDEECEKEIVELRDRMLADAAISSDLQMKGIEELRPFQNQR</sequence>
<dbReference type="PANTHER" id="PTHR22976">
    <property type="entry name" value="BIOTIN SYNTHASE"/>
    <property type="match status" value="1"/>
</dbReference>
<organism evidence="16 17">
    <name type="scientific">Leptonema illini</name>
    <dbReference type="NCBI Taxonomy" id="183"/>
    <lineage>
        <taxon>Bacteria</taxon>
        <taxon>Pseudomonadati</taxon>
        <taxon>Spirochaetota</taxon>
        <taxon>Spirochaetia</taxon>
        <taxon>Leptospirales</taxon>
        <taxon>Leptospiraceae</taxon>
        <taxon>Leptonema</taxon>
    </lineage>
</organism>
<dbReference type="UniPathway" id="UPA00078">
    <property type="reaction ID" value="UER00162"/>
</dbReference>
<dbReference type="HAMAP" id="MF_01694">
    <property type="entry name" value="BioB"/>
    <property type="match status" value="1"/>
</dbReference>
<comment type="caution">
    <text evidence="16">The sequence shown here is derived from an EMBL/GenBank/DDBJ whole genome shotgun (WGS) entry which is preliminary data.</text>
</comment>
<evidence type="ECO:0000256" key="10">
    <source>
        <dbReference type="ARBA" id="ARBA00023004"/>
    </source>
</evidence>
<gene>
    <name evidence="13 16" type="primary">bioB</name>
    <name evidence="16" type="ORF">F9K24_11255</name>
</gene>
<reference evidence="16 17" key="1">
    <citation type="submission" date="2019-10" db="EMBL/GenBank/DDBJ databases">
        <title>Extracellular Electron Transfer in a Candidatus Methanoperedens spp. Enrichment Culture.</title>
        <authorList>
            <person name="Berger S."/>
            <person name="Rangel Shaw D."/>
            <person name="Berben T."/>
            <person name="In 'T Zandt M."/>
            <person name="Frank J."/>
            <person name="Reimann J."/>
            <person name="Jetten M.S.M."/>
            <person name="Welte C.U."/>
        </authorList>
    </citation>
    <scope>NUCLEOTIDE SEQUENCE [LARGE SCALE GENOMIC DNA]</scope>
    <source>
        <strain evidence="16">SB12</strain>
    </source>
</reference>
<keyword evidence="6 13" id="KW-0949">S-adenosyl-L-methionine</keyword>
<feature type="binding site" evidence="13 14">
    <location>
        <position position="216"/>
    </location>
    <ligand>
        <name>[2Fe-2S] cluster</name>
        <dbReference type="ChEBI" id="CHEBI:190135"/>
    </ligand>
</feature>
<dbReference type="InterPro" id="IPR010722">
    <property type="entry name" value="BATS_dom"/>
</dbReference>
<dbReference type="PROSITE" id="PS51918">
    <property type="entry name" value="RADICAL_SAM"/>
    <property type="match status" value="1"/>
</dbReference>
<dbReference type="SFLD" id="SFLDS00029">
    <property type="entry name" value="Radical_SAM"/>
    <property type="match status" value="1"/>
</dbReference>
<comment type="pathway">
    <text evidence="1 13">Cofactor biosynthesis; biotin biosynthesis; biotin from 7,8-diaminononanoate: step 2/2.</text>
</comment>
<evidence type="ECO:0000259" key="15">
    <source>
        <dbReference type="PROSITE" id="PS51918"/>
    </source>
</evidence>
<dbReference type="InterPro" id="IPR007197">
    <property type="entry name" value="rSAM"/>
</dbReference>
<keyword evidence="7 13" id="KW-0001">2Fe-2S</keyword>
<accession>A0A833H105</accession>
<feature type="binding site" evidence="13 14">
    <location>
        <position position="155"/>
    </location>
    <ligand>
        <name>[2Fe-2S] cluster</name>
        <dbReference type="ChEBI" id="CHEBI:190135"/>
    </ligand>
</feature>
<dbReference type="SMART" id="SM00876">
    <property type="entry name" value="BATS"/>
    <property type="match status" value="1"/>
</dbReference>
<feature type="domain" description="Radical SAM core" evidence="15">
    <location>
        <begin position="63"/>
        <end position="288"/>
    </location>
</feature>
<dbReference type="Gene3D" id="3.20.20.70">
    <property type="entry name" value="Aldolase class I"/>
    <property type="match status" value="1"/>
</dbReference>
<keyword evidence="5 13" id="KW-0808">Transferase</keyword>
<dbReference type="PANTHER" id="PTHR22976:SF2">
    <property type="entry name" value="BIOTIN SYNTHASE, MITOCHONDRIAL"/>
    <property type="match status" value="1"/>
</dbReference>
<feature type="binding site" evidence="13 14">
    <location>
        <position position="87"/>
    </location>
    <ligand>
        <name>[4Fe-4S] cluster</name>
        <dbReference type="ChEBI" id="CHEBI:49883"/>
        <note>4Fe-4S-S-AdoMet</note>
    </ligand>
</feature>
<comment type="subunit">
    <text evidence="13">Homodimer.</text>
</comment>
<dbReference type="GO" id="GO:0004076">
    <property type="term" value="F:biotin synthase activity"/>
    <property type="evidence" value="ECO:0007669"/>
    <property type="project" value="UniProtKB-UniRule"/>
</dbReference>
<comment type="similarity">
    <text evidence="2 13">Belongs to the radical SAM superfamily. Biotin synthase family.</text>
</comment>
<evidence type="ECO:0000313" key="16">
    <source>
        <dbReference type="EMBL" id="KAB2932173.1"/>
    </source>
</evidence>
<dbReference type="InterPro" id="IPR002684">
    <property type="entry name" value="Biotin_synth/BioAB"/>
</dbReference>
<evidence type="ECO:0000256" key="2">
    <source>
        <dbReference type="ARBA" id="ARBA00010765"/>
    </source>
</evidence>
<dbReference type="InterPro" id="IPR013785">
    <property type="entry name" value="Aldolase_TIM"/>
</dbReference>
<dbReference type="GO" id="GO:0051537">
    <property type="term" value="F:2 iron, 2 sulfur cluster binding"/>
    <property type="evidence" value="ECO:0007669"/>
    <property type="project" value="UniProtKB-KW"/>
</dbReference>
<dbReference type="NCBIfam" id="TIGR00433">
    <property type="entry name" value="bioB"/>
    <property type="match status" value="1"/>
</dbReference>
<evidence type="ECO:0000256" key="14">
    <source>
        <dbReference type="PIRSR" id="PIRSR001619-1"/>
    </source>
</evidence>
<evidence type="ECO:0000256" key="4">
    <source>
        <dbReference type="ARBA" id="ARBA00022485"/>
    </source>
</evidence>
<comment type="function">
    <text evidence="13">Catalyzes the conversion of dethiobiotin (DTB) to biotin by the insertion of a sulfur atom into dethiobiotin via a radical-based mechanism.</text>
</comment>
<evidence type="ECO:0000256" key="3">
    <source>
        <dbReference type="ARBA" id="ARBA00012236"/>
    </source>
</evidence>
<dbReference type="CDD" id="cd01335">
    <property type="entry name" value="Radical_SAM"/>
    <property type="match status" value="1"/>
</dbReference>
<evidence type="ECO:0000256" key="8">
    <source>
        <dbReference type="ARBA" id="ARBA00022723"/>
    </source>
</evidence>
<evidence type="ECO:0000256" key="9">
    <source>
        <dbReference type="ARBA" id="ARBA00022756"/>
    </source>
</evidence>
<dbReference type="Pfam" id="PF04055">
    <property type="entry name" value="Radical_SAM"/>
    <property type="match status" value="1"/>
</dbReference>
<comment type="cofactor">
    <cofactor evidence="13 14">
        <name>[4Fe-4S] cluster</name>
        <dbReference type="ChEBI" id="CHEBI:49883"/>
    </cofactor>
    <text evidence="13 14">Binds 1 [4Fe-4S] cluster. The cluster is coordinated with 3 cysteines and an exchangeable S-adenosyl-L-methionine.</text>
</comment>
<evidence type="ECO:0000256" key="7">
    <source>
        <dbReference type="ARBA" id="ARBA00022714"/>
    </source>
</evidence>
<feature type="binding site" evidence="13 14">
    <location>
        <position position="84"/>
    </location>
    <ligand>
        <name>[4Fe-4S] cluster</name>
        <dbReference type="ChEBI" id="CHEBI:49883"/>
        <note>4Fe-4S-S-AdoMet</note>
    </ligand>
</feature>
<dbReference type="SMART" id="SM00729">
    <property type="entry name" value="Elp3"/>
    <property type="match status" value="1"/>
</dbReference>
<keyword evidence="9 13" id="KW-0093">Biotin biosynthesis</keyword>
<feature type="binding site" evidence="13 14">
    <location>
        <position position="286"/>
    </location>
    <ligand>
        <name>[2Fe-2S] cluster</name>
        <dbReference type="ChEBI" id="CHEBI:190135"/>
    </ligand>
</feature>
<dbReference type="Pfam" id="PF06968">
    <property type="entry name" value="BATS"/>
    <property type="match status" value="1"/>
</dbReference>
<dbReference type="PIRSF" id="PIRSF001619">
    <property type="entry name" value="Biotin_synth"/>
    <property type="match status" value="1"/>
</dbReference>
<evidence type="ECO:0000256" key="1">
    <source>
        <dbReference type="ARBA" id="ARBA00004942"/>
    </source>
</evidence>
<evidence type="ECO:0000256" key="5">
    <source>
        <dbReference type="ARBA" id="ARBA00022679"/>
    </source>
</evidence>
<keyword evidence="4 13" id="KW-0004">4Fe-4S</keyword>
<keyword evidence="10 13" id="KW-0408">Iron</keyword>
<proteinExistence type="inferred from homology"/>
<dbReference type="GO" id="GO:0009102">
    <property type="term" value="P:biotin biosynthetic process"/>
    <property type="evidence" value="ECO:0007669"/>
    <property type="project" value="UniProtKB-UniRule"/>
</dbReference>
<dbReference type="SUPFAM" id="SSF102114">
    <property type="entry name" value="Radical SAM enzymes"/>
    <property type="match status" value="1"/>
</dbReference>
<evidence type="ECO:0000313" key="17">
    <source>
        <dbReference type="Proteomes" id="UP000460298"/>
    </source>
</evidence>
<keyword evidence="8 13" id="KW-0479">Metal-binding</keyword>
<dbReference type="GO" id="GO:0005506">
    <property type="term" value="F:iron ion binding"/>
    <property type="evidence" value="ECO:0007669"/>
    <property type="project" value="UniProtKB-UniRule"/>
</dbReference>
<protein>
    <recommendedName>
        <fullName evidence="3 13">Biotin synthase</fullName>
        <ecNumber evidence="3 13">2.8.1.6</ecNumber>
    </recommendedName>
</protein>
<name>A0A833H105_9LEPT</name>
<comment type="catalytic activity">
    <reaction evidence="12 13">
        <text>(4R,5S)-dethiobiotin + (sulfur carrier)-SH + 2 reduced [2Fe-2S]-[ferredoxin] + 2 S-adenosyl-L-methionine = (sulfur carrier)-H + biotin + 2 5'-deoxyadenosine + 2 L-methionine + 2 oxidized [2Fe-2S]-[ferredoxin]</text>
        <dbReference type="Rhea" id="RHEA:22060"/>
        <dbReference type="Rhea" id="RHEA-COMP:10000"/>
        <dbReference type="Rhea" id="RHEA-COMP:10001"/>
        <dbReference type="Rhea" id="RHEA-COMP:14737"/>
        <dbReference type="Rhea" id="RHEA-COMP:14739"/>
        <dbReference type="ChEBI" id="CHEBI:17319"/>
        <dbReference type="ChEBI" id="CHEBI:29917"/>
        <dbReference type="ChEBI" id="CHEBI:33737"/>
        <dbReference type="ChEBI" id="CHEBI:33738"/>
        <dbReference type="ChEBI" id="CHEBI:57586"/>
        <dbReference type="ChEBI" id="CHEBI:57844"/>
        <dbReference type="ChEBI" id="CHEBI:59789"/>
        <dbReference type="ChEBI" id="CHEBI:64428"/>
        <dbReference type="ChEBI" id="CHEBI:149473"/>
        <dbReference type="EC" id="2.8.1.6"/>
    </reaction>
</comment>
<dbReference type="EC" id="2.8.1.6" evidence="3 13"/>
<evidence type="ECO:0000256" key="13">
    <source>
        <dbReference type="HAMAP-Rule" id="MF_01694"/>
    </source>
</evidence>
<comment type="cofactor">
    <cofactor evidence="13">
        <name>[2Fe-2S] cluster</name>
        <dbReference type="ChEBI" id="CHEBI:190135"/>
    </cofactor>
    <text evidence="13">Binds 1 [2Fe-2S] cluster. The cluster is coordinated with 3 cysteines and 1 arginine.</text>
</comment>
<evidence type="ECO:0000256" key="6">
    <source>
        <dbReference type="ARBA" id="ARBA00022691"/>
    </source>
</evidence>
<dbReference type="GO" id="GO:0051539">
    <property type="term" value="F:4 iron, 4 sulfur cluster binding"/>
    <property type="evidence" value="ECO:0007669"/>
    <property type="project" value="UniProtKB-KW"/>
</dbReference>
<dbReference type="InterPro" id="IPR006638">
    <property type="entry name" value="Elp3/MiaA/NifB-like_rSAM"/>
</dbReference>
<dbReference type="InterPro" id="IPR058240">
    <property type="entry name" value="rSAM_sf"/>
</dbReference>
<keyword evidence="11 13" id="KW-0411">Iron-sulfur</keyword>
<evidence type="ECO:0000256" key="11">
    <source>
        <dbReference type="ARBA" id="ARBA00023014"/>
    </source>
</evidence>
<dbReference type="Proteomes" id="UP000460298">
    <property type="component" value="Unassembled WGS sequence"/>
</dbReference>
<evidence type="ECO:0000256" key="12">
    <source>
        <dbReference type="ARBA" id="ARBA00051157"/>
    </source>
</evidence>
<dbReference type="InterPro" id="IPR024177">
    <property type="entry name" value="Biotin_synthase"/>
</dbReference>